<name>A0ACC0W821_9STRA</name>
<protein>
    <submittedName>
        <fullName evidence="1">Uncharacterized protein</fullName>
    </submittedName>
</protein>
<keyword evidence="2" id="KW-1185">Reference proteome</keyword>
<dbReference type="EMBL" id="CM047582">
    <property type="protein sequence ID" value="KAI9914963.1"/>
    <property type="molecule type" value="Genomic_DNA"/>
</dbReference>
<proteinExistence type="predicted"/>
<reference evidence="1 2" key="1">
    <citation type="journal article" date="2022" name="bioRxiv">
        <title>The genome of the oomycete Peronosclerospora sorghi, a cosmopolitan pathogen of maize and sorghum, is inflated with dispersed pseudogenes.</title>
        <authorList>
            <person name="Fletcher K."/>
            <person name="Martin F."/>
            <person name="Isakeit T."/>
            <person name="Cavanaugh K."/>
            <person name="Magill C."/>
            <person name="Michelmore R."/>
        </authorList>
    </citation>
    <scope>NUCLEOTIDE SEQUENCE [LARGE SCALE GENOMIC DNA]</scope>
    <source>
        <strain evidence="1">P6</strain>
    </source>
</reference>
<evidence type="ECO:0000313" key="2">
    <source>
        <dbReference type="Proteomes" id="UP001163321"/>
    </source>
</evidence>
<comment type="caution">
    <text evidence="1">The sequence shown here is derived from an EMBL/GenBank/DDBJ whole genome shotgun (WGS) entry which is preliminary data.</text>
</comment>
<evidence type="ECO:0000313" key="1">
    <source>
        <dbReference type="EMBL" id="KAI9914963.1"/>
    </source>
</evidence>
<sequence>MEKKTPLKQERLEHDEETARRVALDIRRQSKRSANKNSDGDVYKEKKKLQKRDEGDSDDAEFQLDTSQLKTNGTKGQDEVAAAPTMVIDKIMGVR</sequence>
<gene>
    <name evidence="1" type="ORF">PsorP6_007553</name>
</gene>
<accession>A0ACC0W821</accession>
<organism evidence="1 2">
    <name type="scientific">Peronosclerospora sorghi</name>
    <dbReference type="NCBI Taxonomy" id="230839"/>
    <lineage>
        <taxon>Eukaryota</taxon>
        <taxon>Sar</taxon>
        <taxon>Stramenopiles</taxon>
        <taxon>Oomycota</taxon>
        <taxon>Peronosporomycetes</taxon>
        <taxon>Peronosporales</taxon>
        <taxon>Peronosporaceae</taxon>
        <taxon>Peronosclerospora</taxon>
    </lineage>
</organism>
<dbReference type="Proteomes" id="UP001163321">
    <property type="component" value="Chromosome 3"/>
</dbReference>